<dbReference type="AlphaFoldDB" id="A0A8H7Z3W2"/>
<organism evidence="1 2">
    <name type="scientific">Ajellomyces capsulatus</name>
    <name type="common">Darling's disease fungus</name>
    <name type="synonym">Histoplasma capsulatum</name>
    <dbReference type="NCBI Taxonomy" id="5037"/>
    <lineage>
        <taxon>Eukaryota</taxon>
        <taxon>Fungi</taxon>
        <taxon>Dikarya</taxon>
        <taxon>Ascomycota</taxon>
        <taxon>Pezizomycotina</taxon>
        <taxon>Eurotiomycetes</taxon>
        <taxon>Eurotiomycetidae</taxon>
        <taxon>Onygenales</taxon>
        <taxon>Ajellomycetaceae</taxon>
        <taxon>Histoplasma</taxon>
    </lineage>
</organism>
<name>A0A8H7Z3W2_AJECA</name>
<dbReference type="EMBL" id="JAEVHI010000001">
    <property type="protein sequence ID" value="KAG5303382.1"/>
    <property type="molecule type" value="Genomic_DNA"/>
</dbReference>
<accession>A0A8H7Z3W2</accession>
<evidence type="ECO:0000313" key="2">
    <source>
        <dbReference type="Proteomes" id="UP000670092"/>
    </source>
</evidence>
<gene>
    <name evidence="1" type="ORF">I7I52_01368</name>
</gene>
<dbReference type="VEuPathDB" id="FungiDB:I7I52_01368"/>
<dbReference type="Proteomes" id="UP000670092">
    <property type="component" value="Unassembled WGS sequence"/>
</dbReference>
<evidence type="ECO:0000313" key="1">
    <source>
        <dbReference type="EMBL" id="KAG5303382.1"/>
    </source>
</evidence>
<reference evidence="1 2" key="1">
    <citation type="submission" date="2021-01" db="EMBL/GenBank/DDBJ databases">
        <title>Chromosome-level genome assembly of a human fungal pathogen reveals clustering of transcriptionally co-regulated genes.</title>
        <authorList>
            <person name="Voorhies M."/>
            <person name="Cohen S."/>
            <person name="Shea T.P."/>
            <person name="Petrus S."/>
            <person name="Munoz J.F."/>
            <person name="Poplawski S."/>
            <person name="Goldman W.E."/>
            <person name="Michael T."/>
            <person name="Cuomo C.A."/>
            <person name="Sil A."/>
            <person name="Beyhan S."/>
        </authorList>
    </citation>
    <scope>NUCLEOTIDE SEQUENCE [LARGE SCALE GENOMIC DNA]</scope>
    <source>
        <strain evidence="1 2">G184AR</strain>
    </source>
</reference>
<comment type="caution">
    <text evidence="1">The sequence shown here is derived from an EMBL/GenBank/DDBJ whole genome shotgun (WGS) entry which is preliminary data.</text>
</comment>
<sequence length="109" mass="12748">MFILLSRRNGNNILFEAVAAEGYGSSGDDAAETTSFAMSAKLFRRARINVSMPSGRVRVSKETNITWTFDSYYGYSQHGTFIHVSQWKTIFPHKHQWMRLRWRHRYSLL</sequence>
<protein>
    <submittedName>
        <fullName evidence="1">Uncharacterized protein</fullName>
    </submittedName>
</protein>
<proteinExistence type="predicted"/>